<dbReference type="RefSeq" id="WP_250860244.1">
    <property type="nucleotide sequence ID" value="NZ_JAGSOJ010000003.1"/>
</dbReference>
<dbReference type="InterPro" id="IPR000212">
    <property type="entry name" value="DNA_helicase_UvrD/REP"/>
</dbReference>
<gene>
    <name evidence="11" type="ORF">KDK92_15490</name>
</gene>
<evidence type="ECO:0000256" key="5">
    <source>
        <dbReference type="ARBA" id="ARBA00023235"/>
    </source>
</evidence>
<dbReference type="PROSITE" id="PS51198">
    <property type="entry name" value="UVRD_HELICASE_ATP_BIND"/>
    <property type="match status" value="1"/>
</dbReference>
<evidence type="ECO:0000256" key="7">
    <source>
        <dbReference type="ARBA" id="ARBA00034808"/>
    </source>
</evidence>
<organism evidence="11 12">
    <name type="scientific">Oceanirhabdus seepicola</name>
    <dbReference type="NCBI Taxonomy" id="2828781"/>
    <lineage>
        <taxon>Bacteria</taxon>
        <taxon>Bacillati</taxon>
        <taxon>Bacillota</taxon>
        <taxon>Clostridia</taxon>
        <taxon>Eubacteriales</taxon>
        <taxon>Clostridiaceae</taxon>
        <taxon>Oceanirhabdus</taxon>
    </lineage>
</organism>
<dbReference type="InterPro" id="IPR027417">
    <property type="entry name" value="P-loop_NTPase"/>
</dbReference>
<reference evidence="11" key="1">
    <citation type="journal article" date="2021" name="mSystems">
        <title>Bacteria and Archaea Synergistically Convert Glycine Betaine to Biogenic Methane in the Formosa Cold Seep of the South China Sea.</title>
        <authorList>
            <person name="Li L."/>
            <person name="Zhang W."/>
            <person name="Zhang S."/>
            <person name="Song L."/>
            <person name="Sun Q."/>
            <person name="Zhang H."/>
            <person name="Xiang H."/>
            <person name="Dong X."/>
        </authorList>
    </citation>
    <scope>NUCLEOTIDE SEQUENCE</scope>
    <source>
        <strain evidence="11">ZWT</strain>
    </source>
</reference>
<dbReference type="Gene3D" id="3.40.50.300">
    <property type="entry name" value="P-loop containing nucleotide triphosphate hydrolases"/>
    <property type="match status" value="3"/>
</dbReference>
<dbReference type="GO" id="GO:0003677">
    <property type="term" value="F:DNA binding"/>
    <property type="evidence" value="ECO:0007669"/>
    <property type="project" value="InterPro"/>
</dbReference>
<feature type="binding site" evidence="9">
    <location>
        <begin position="230"/>
        <end position="237"/>
    </location>
    <ligand>
        <name>ATP</name>
        <dbReference type="ChEBI" id="CHEBI:30616"/>
    </ligand>
</feature>
<dbReference type="PANTHER" id="PTHR11070">
    <property type="entry name" value="UVRD / RECB / PCRA DNA HELICASE FAMILY MEMBER"/>
    <property type="match status" value="1"/>
</dbReference>
<dbReference type="AlphaFoldDB" id="A0A9J6P6L3"/>
<feature type="domain" description="UvrD-like helicase ATP-binding" evidence="10">
    <location>
        <begin position="209"/>
        <end position="593"/>
    </location>
</feature>
<keyword evidence="3 9" id="KW-0347">Helicase</keyword>
<keyword evidence="12" id="KW-1185">Reference proteome</keyword>
<dbReference type="GO" id="GO:0005829">
    <property type="term" value="C:cytosol"/>
    <property type="evidence" value="ECO:0007669"/>
    <property type="project" value="TreeGrafter"/>
</dbReference>
<dbReference type="GO" id="GO:0005524">
    <property type="term" value="F:ATP binding"/>
    <property type="evidence" value="ECO:0007669"/>
    <property type="project" value="UniProtKB-UniRule"/>
</dbReference>
<keyword evidence="2 9" id="KW-0378">Hydrolase</keyword>
<dbReference type="InterPro" id="IPR014016">
    <property type="entry name" value="UvrD-like_ATP-bd"/>
</dbReference>
<reference evidence="11" key="2">
    <citation type="submission" date="2021-04" db="EMBL/GenBank/DDBJ databases">
        <authorList>
            <person name="Dong X."/>
        </authorList>
    </citation>
    <scope>NUCLEOTIDE SEQUENCE</scope>
    <source>
        <strain evidence="11">ZWT</strain>
    </source>
</reference>
<evidence type="ECO:0000313" key="11">
    <source>
        <dbReference type="EMBL" id="MCM1991136.1"/>
    </source>
</evidence>
<dbReference type="GO" id="GO:0016787">
    <property type="term" value="F:hydrolase activity"/>
    <property type="evidence" value="ECO:0007669"/>
    <property type="project" value="UniProtKB-UniRule"/>
</dbReference>
<dbReference type="Pfam" id="PF13361">
    <property type="entry name" value="UvrD_C"/>
    <property type="match status" value="1"/>
</dbReference>
<comment type="catalytic activity">
    <reaction evidence="6">
        <text>Couples ATP hydrolysis with the unwinding of duplex DNA by translocating in the 3'-5' direction.</text>
        <dbReference type="EC" id="5.6.2.4"/>
    </reaction>
</comment>
<dbReference type="Pfam" id="PF13538">
    <property type="entry name" value="UvrD_C_2"/>
    <property type="match status" value="1"/>
</dbReference>
<evidence type="ECO:0000256" key="1">
    <source>
        <dbReference type="ARBA" id="ARBA00022741"/>
    </source>
</evidence>
<comment type="caution">
    <text evidence="11">The sequence shown here is derived from an EMBL/GenBank/DDBJ whole genome shotgun (WGS) entry which is preliminary data.</text>
</comment>
<protein>
    <recommendedName>
        <fullName evidence="7">DNA 3'-5' helicase</fullName>
        <ecNumber evidence="7">5.6.2.4</ecNumber>
    </recommendedName>
</protein>
<keyword evidence="1 9" id="KW-0547">Nucleotide-binding</keyword>
<dbReference type="SUPFAM" id="SSF52540">
    <property type="entry name" value="P-loop containing nucleoside triphosphate hydrolases"/>
    <property type="match status" value="1"/>
</dbReference>
<dbReference type="Pfam" id="PF00580">
    <property type="entry name" value="UvrD-helicase"/>
    <property type="match status" value="1"/>
</dbReference>
<name>A0A9J6P6L3_9CLOT</name>
<dbReference type="InterPro" id="IPR014017">
    <property type="entry name" value="DNA_helicase_UvrD-like_C"/>
</dbReference>
<accession>A0A9J6P6L3</accession>
<comment type="catalytic activity">
    <reaction evidence="8">
        <text>ATP + H2O = ADP + phosphate + H(+)</text>
        <dbReference type="Rhea" id="RHEA:13065"/>
        <dbReference type="ChEBI" id="CHEBI:15377"/>
        <dbReference type="ChEBI" id="CHEBI:15378"/>
        <dbReference type="ChEBI" id="CHEBI:30616"/>
        <dbReference type="ChEBI" id="CHEBI:43474"/>
        <dbReference type="ChEBI" id="CHEBI:456216"/>
        <dbReference type="EC" id="5.6.2.4"/>
    </reaction>
</comment>
<evidence type="ECO:0000256" key="2">
    <source>
        <dbReference type="ARBA" id="ARBA00022801"/>
    </source>
</evidence>
<evidence type="ECO:0000256" key="4">
    <source>
        <dbReference type="ARBA" id="ARBA00022840"/>
    </source>
</evidence>
<dbReference type="EC" id="5.6.2.4" evidence="7"/>
<evidence type="ECO:0000256" key="9">
    <source>
        <dbReference type="PROSITE-ProRule" id="PRU00560"/>
    </source>
</evidence>
<evidence type="ECO:0000313" key="12">
    <source>
        <dbReference type="Proteomes" id="UP001056429"/>
    </source>
</evidence>
<evidence type="ECO:0000256" key="8">
    <source>
        <dbReference type="ARBA" id="ARBA00048988"/>
    </source>
</evidence>
<evidence type="ECO:0000259" key="10">
    <source>
        <dbReference type="PROSITE" id="PS51198"/>
    </source>
</evidence>
<sequence length="755" mass="88485">MELSNKEWEIEENRLERINGVIKNQLNDSENSRKKVFNQGMQIGRDFWDNDITVPENSFDLKAIVDITQNLQAVKKEQQKVEITSNAIRKLKLLQDNLYFGRIDFQECGIDEKESIYIGGGTLIDKLDILIYDWRSPVCGMFYEHEMGEADYECPEGQIEGEITLKRQYSISDGKIKYMFNTDLKIDDDILQKSLSNNCDENMRTIIKSIQKEQNRVIRNKNEDVLIVQGPAGSGKTSIALHRAAYVLYKYRERGLKSDNIVIFSPNEIFNDYISEVLPELGENKISQTTFMEYAMDSLRRNLSIEDGYEQMEQILSGKGSQSYKLRRESIMFKGNLEYQRIIRRYIKYLEENTMNFKDIWFKEWLIITGEELNDLYYNTYGKWPIKHRYKEMIKDIECRIDQKNIKKLRLEQIEKELDEDNQYCYEGNDLIKDVFNREMVTFRNYIKSLLSINEVQVYKKLVGDKVLFNKMASGIELPGNIIDILRSTFKNLNNNRVIFEDITPLLYIKHSLGNIRNMTHIKYVIIDEAQDYSPFQYKLFKQLFPKAGFTILGDINQSINPYVNTLDYNIIANIFNNKSSNIIELHKSYRSTKEISEFTKRIINNEKIINVSRVGEKPRLIEVSDYEDRIKKIKVDIESMVKSGLESIAIICRTASTASKVYRDFKGIEGIDINLIKKEDEKFKSGINIAPSYLSKGLEFDGVIIFDGDKHVYSNEEERLLFYTICTRALHRLSIYYKENPTKFIDAIDDELFI</sequence>
<dbReference type="GO" id="GO:0000725">
    <property type="term" value="P:recombinational repair"/>
    <property type="evidence" value="ECO:0007669"/>
    <property type="project" value="TreeGrafter"/>
</dbReference>
<dbReference type="Proteomes" id="UP001056429">
    <property type="component" value="Unassembled WGS sequence"/>
</dbReference>
<dbReference type="InterPro" id="IPR027785">
    <property type="entry name" value="UvrD-like_helicase_C"/>
</dbReference>
<evidence type="ECO:0000256" key="6">
    <source>
        <dbReference type="ARBA" id="ARBA00034617"/>
    </source>
</evidence>
<evidence type="ECO:0000256" key="3">
    <source>
        <dbReference type="ARBA" id="ARBA00022806"/>
    </source>
</evidence>
<proteinExistence type="predicted"/>
<dbReference type="EMBL" id="JAGSOJ010000003">
    <property type="protein sequence ID" value="MCM1991136.1"/>
    <property type="molecule type" value="Genomic_DNA"/>
</dbReference>
<dbReference type="PANTHER" id="PTHR11070:SF17">
    <property type="entry name" value="DNA HELICASE IV"/>
    <property type="match status" value="1"/>
</dbReference>
<dbReference type="GO" id="GO:0043138">
    <property type="term" value="F:3'-5' DNA helicase activity"/>
    <property type="evidence" value="ECO:0007669"/>
    <property type="project" value="UniProtKB-EC"/>
</dbReference>
<keyword evidence="5" id="KW-0413">Isomerase</keyword>
<keyword evidence="4 9" id="KW-0067">ATP-binding</keyword>